<evidence type="ECO:0000259" key="2">
    <source>
        <dbReference type="Pfam" id="PF19189"/>
    </source>
</evidence>
<sequence length="476" mass="52611">MSLLPLPTRVIARSTRSQPILPFLYATRSISSPPGTNKPSADIPFATPKESDPFSYLYTTPESTNLLSRSSEYEKDSSTNSRGRGFLSEGGTPEYRSSVTLREREIFTKIFESILSSPSQSTRQSASARSEDANPKTKNLPTPPALRELFASTIGPQQDAEGLWFGPQQSMNQGASAAMEAASKIAMYPPSIRAAAARAAGLTSWNPAQEAAETEELKELKKGMRGCATDVELLVWLEKNVYPLPMEHNNPKAALYSELICEGMDIFRSVYGDLGQVVAMFERVKKLGAESYVLGCTAPVYNKALAAVWDGFGDLSRIRELVEEMRVNAVGGDRETVEVVRRVCRDVEAAFDGNQGELAAMMVGQQELKTVDSLLARASRLERFGTLDQMPVPKKEEKPVKEAAGNVRRHGQDRFNGDRRGGRDGRDRSAESNQKSRYQSNTRNREMREMRDRGNGQLKNPGSRSLPFSVKKDQPL</sequence>
<dbReference type="STRING" id="1076935.U4LR81"/>
<feature type="region of interest" description="Disordered" evidence="1">
    <location>
        <begin position="118"/>
        <end position="143"/>
    </location>
</feature>
<evidence type="ECO:0000313" key="4">
    <source>
        <dbReference type="Proteomes" id="UP000018144"/>
    </source>
</evidence>
<dbReference type="InterPro" id="IPR043837">
    <property type="entry name" value="Mtf2-like_C"/>
</dbReference>
<proteinExistence type="predicted"/>
<evidence type="ECO:0000256" key="1">
    <source>
        <dbReference type="SAM" id="MobiDB-lite"/>
    </source>
</evidence>
<dbReference type="PANTHER" id="PTHR39468:SF1">
    <property type="entry name" value="MTF2-LIKE C-TERMINAL DOMAIN-CONTAINING PROTEIN"/>
    <property type="match status" value="1"/>
</dbReference>
<evidence type="ECO:0000313" key="3">
    <source>
        <dbReference type="EMBL" id="CCX31820.1"/>
    </source>
</evidence>
<reference evidence="3 4" key="1">
    <citation type="journal article" date="2013" name="PLoS Genet.">
        <title>The genome and development-dependent transcriptomes of Pyronema confluens: a window into fungal evolution.</title>
        <authorList>
            <person name="Traeger S."/>
            <person name="Altegoer F."/>
            <person name="Freitag M."/>
            <person name="Gabaldon T."/>
            <person name="Kempken F."/>
            <person name="Kumar A."/>
            <person name="Marcet-Houben M."/>
            <person name="Poggeler S."/>
            <person name="Stajich J.E."/>
            <person name="Nowrousian M."/>
        </authorList>
    </citation>
    <scope>NUCLEOTIDE SEQUENCE [LARGE SCALE GENOMIC DNA]</scope>
    <source>
        <strain evidence="4">CBS 100304</strain>
        <tissue evidence="3">Vegetative mycelium</tissue>
    </source>
</reference>
<accession>U4LR81</accession>
<dbReference type="GO" id="GO:0005739">
    <property type="term" value="C:mitochondrion"/>
    <property type="evidence" value="ECO:0007669"/>
    <property type="project" value="InterPro"/>
</dbReference>
<organism evidence="3 4">
    <name type="scientific">Pyronema omphalodes (strain CBS 100304)</name>
    <name type="common">Pyronema confluens</name>
    <dbReference type="NCBI Taxonomy" id="1076935"/>
    <lineage>
        <taxon>Eukaryota</taxon>
        <taxon>Fungi</taxon>
        <taxon>Dikarya</taxon>
        <taxon>Ascomycota</taxon>
        <taxon>Pezizomycotina</taxon>
        <taxon>Pezizomycetes</taxon>
        <taxon>Pezizales</taxon>
        <taxon>Pyronemataceae</taxon>
        <taxon>Pyronema</taxon>
    </lineage>
</organism>
<protein>
    <submittedName>
        <fullName evidence="3">Similar to Uncharacterized protein C5D6.12 acc. no. O14204</fullName>
    </submittedName>
</protein>
<feature type="domain" description="Mtf2-like C-terminal" evidence="2">
    <location>
        <begin position="215"/>
        <end position="382"/>
    </location>
</feature>
<dbReference type="InterPro" id="IPR040009">
    <property type="entry name" value="Mtf2/C5D6.12-like"/>
</dbReference>
<dbReference type="EMBL" id="HF935650">
    <property type="protein sequence ID" value="CCX31820.1"/>
    <property type="molecule type" value="Genomic_DNA"/>
</dbReference>
<name>U4LR81_PYROM</name>
<feature type="compositionally biased region" description="Basic and acidic residues" evidence="1">
    <location>
        <begin position="410"/>
        <end position="430"/>
    </location>
</feature>
<keyword evidence="4" id="KW-1185">Reference proteome</keyword>
<feature type="compositionally biased region" description="Low complexity" evidence="1">
    <location>
        <begin position="118"/>
        <end position="128"/>
    </location>
</feature>
<dbReference type="AlphaFoldDB" id="U4LR81"/>
<feature type="region of interest" description="Disordered" evidence="1">
    <location>
        <begin position="65"/>
        <end position="94"/>
    </location>
</feature>
<dbReference type="OrthoDB" id="2444174at2759"/>
<dbReference type="Proteomes" id="UP000018144">
    <property type="component" value="Unassembled WGS sequence"/>
</dbReference>
<dbReference type="eggNOG" id="ENOG502S7AT">
    <property type="taxonomic scope" value="Eukaryota"/>
</dbReference>
<feature type="region of interest" description="Disordered" evidence="1">
    <location>
        <begin position="386"/>
        <end position="476"/>
    </location>
</feature>
<gene>
    <name evidence="3" type="ORF">PCON_11464</name>
</gene>
<dbReference type="Pfam" id="PF19189">
    <property type="entry name" value="Mtf2"/>
    <property type="match status" value="1"/>
</dbReference>
<feature type="compositionally biased region" description="Polar residues" evidence="1">
    <location>
        <begin position="431"/>
        <end position="442"/>
    </location>
</feature>
<dbReference type="PANTHER" id="PTHR39468">
    <property type="entry name" value="CHROMOSOME 7, WHOLE GENOME SHOTGUN SEQUENCE"/>
    <property type="match status" value="1"/>
</dbReference>
<feature type="compositionally biased region" description="Basic and acidic residues" evidence="1">
    <location>
        <begin position="443"/>
        <end position="454"/>
    </location>
</feature>